<accession>A0AAF0UB01</accession>
<keyword evidence="5" id="KW-0472">Membrane</keyword>
<dbReference type="Pfam" id="PF01490">
    <property type="entry name" value="Aa_trans"/>
    <property type="match status" value="1"/>
</dbReference>
<dbReference type="InterPro" id="IPR013057">
    <property type="entry name" value="AA_transpt_TM"/>
</dbReference>
<evidence type="ECO:0000256" key="3">
    <source>
        <dbReference type="ARBA" id="ARBA00022970"/>
    </source>
</evidence>
<evidence type="ECO:0000313" key="7">
    <source>
        <dbReference type="EMBL" id="WMV42657.1"/>
    </source>
</evidence>
<comment type="subcellular location">
    <subcellularLocation>
        <location evidence="1">Membrane</location>
    </subcellularLocation>
</comment>
<dbReference type="EMBL" id="CP133619">
    <property type="protein sequence ID" value="WMV42657.1"/>
    <property type="molecule type" value="Genomic_DNA"/>
</dbReference>
<evidence type="ECO:0000256" key="2">
    <source>
        <dbReference type="ARBA" id="ARBA00022692"/>
    </source>
</evidence>
<evidence type="ECO:0000259" key="6">
    <source>
        <dbReference type="Pfam" id="PF01490"/>
    </source>
</evidence>
<evidence type="ECO:0000256" key="1">
    <source>
        <dbReference type="ARBA" id="ARBA00004370"/>
    </source>
</evidence>
<keyword evidence="8" id="KW-1185">Reference proteome</keyword>
<keyword evidence="3" id="KW-0813">Transport</keyword>
<keyword evidence="3" id="KW-0029">Amino-acid transport</keyword>
<dbReference type="Proteomes" id="UP001234989">
    <property type="component" value="Chromosome 8"/>
</dbReference>
<sequence>MRSPTNEATYINKGKSAEQKTIHEWLTVISSRNAKWWCSTFHNITAMVGTGVLNLPYAMSHLGWYVLVYRDYMSIENRV</sequence>
<organism evidence="7 8">
    <name type="scientific">Solanum verrucosum</name>
    <dbReference type="NCBI Taxonomy" id="315347"/>
    <lineage>
        <taxon>Eukaryota</taxon>
        <taxon>Viridiplantae</taxon>
        <taxon>Streptophyta</taxon>
        <taxon>Embryophyta</taxon>
        <taxon>Tracheophyta</taxon>
        <taxon>Spermatophyta</taxon>
        <taxon>Magnoliopsida</taxon>
        <taxon>eudicotyledons</taxon>
        <taxon>Gunneridae</taxon>
        <taxon>Pentapetalae</taxon>
        <taxon>asterids</taxon>
        <taxon>lamiids</taxon>
        <taxon>Solanales</taxon>
        <taxon>Solanaceae</taxon>
        <taxon>Solanoideae</taxon>
        <taxon>Solaneae</taxon>
        <taxon>Solanum</taxon>
    </lineage>
</organism>
<evidence type="ECO:0000256" key="4">
    <source>
        <dbReference type="ARBA" id="ARBA00022989"/>
    </source>
</evidence>
<proteinExistence type="predicted"/>
<protein>
    <recommendedName>
        <fullName evidence="6">Amino acid transporter transmembrane domain-containing protein</fullName>
    </recommendedName>
</protein>
<evidence type="ECO:0000313" key="8">
    <source>
        <dbReference type="Proteomes" id="UP001234989"/>
    </source>
</evidence>
<dbReference type="AlphaFoldDB" id="A0AAF0UB01"/>
<name>A0AAF0UB01_SOLVR</name>
<reference evidence="7" key="1">
    <citation type="submission" date="2023-08" db="EMBL/GenBank/DDBJ databases">
        <title>A de novo genome assembly of Solanum verrucosum Schlechtendal, a Mexican diploid species geographically isolated from the other diploid A-genome species in potato relatives.</title>
        <authorList>
            <person name="Hosaka K."/>
        </authorList>
    </citation>
    <scope>NUCLEOTIDE SEQUENCE</scope>
    <source>
        <tissue evidence="7">Young leaves</tissue>
    </source>
</reference>
<dbReference type="GO" id="GO:0016020">
    <property type="term" value="C:membrane"/>
    <property type="evidence" value="ECO:0007669"/>
    <property type="project" value="UniProtKB-SubCell"/>
</dbReference>
<gene>
    <name evidence="7" type="ORF">MTR67_036042</name>
</gene>
<dbReference type="GO" id="GO:0006865">
    <property type="term" value="P:amino acid transport"/>
    <property type="evidence" value="ECO:0007669"/>
    <property type="project" value="UniProtKB-KW"/>
</dbReference>
<keyword evidence="4" id="KW-1133">Transmembrane helix</keyword>
<evidence type="ECO:0000256" key="5">
    <source>
        <dbReference type="ARBA" id="ARBA00023136"/>
    </source>
</evidence>
<feature type="domain" description="Amino acid transporter transmembrane" evidence="6">
    <location>
        <begin position="33"/>
        <end position="65"/>
    </location>
</feature>
<keyword evidence="2" id="KW-0812">Transmembrane</keyword>